<gene>
    <name evidence="2" type="ORF">D9615_010230</name>
</gene>
<dbReference type="AlphaFoldDB" id="A0A8H5GRG9"/>
<sequence>MPIIPRKRYALLKADPWVGRVTTFSVQCLGCKTKVRSLHRKRFKYPLSDLGAHKALCRAISISKEAGQDSEAIDGNVDVAAKHDWELEGWSYPPLQWIITDESSFVMSKEVTPMSTDDELQEEDLEGTPKERRQDKHQTDKIPSEYMHVFRNYDPRRYAPYPPRVAAHLRESSPSTLTLRPAQFTDEERRAFHGGSGPSSQDLDQGTLPRDELAGFDLPQEGNHYKKTSLSNLLHSSNVCPFWRYRVDKEGQSESAGSSKLGVLS</sequence>
<feature type="compositionally biased region" description="Acidic residues" evidence="1">
    <location>
        <begin position="116"/>
        <end position="126"/>
    </location>
</feature>
<feature type="region of interest" description="Disordered" evidence="1">
    <location>
        <begin position="190"/>
        <end position="220"/>
    </location>
</feature>
<dbReference type="EMBL" id="JAACJP010000055">
    <property type="protein sequence ID" value="KAF5369656.1"/>
    <property type="molecule type" value="Genomic_DNA"/>
</dbReference>
<proteinExistence type="predicted"/>
<accession>A0A8H5GRG9</accession>
<keyword evidence="3" id="KW-1185">Reference proteome</keyword>
<evidence type="ECO:0000313" key="2">
    <source>
        <dbReference type="EMBL" id="KAF5369656.1"/>
    </source>
</evidence>
<organism evidence="2 3">
    <name type="scientific">Tricholomella constricta</name>
    <dbReference type="NCBI Taxonomy" id="117010"/>
    <lineage>
        <taxon>Eukaryota</taxon>
        <taxon>Fungi</taxon>
        <taxon>Dikarya</taxon>
        <taxon>Basidiomycota</taxon>
        <taxon>Agaricomycotina</taxon>
        <taxon>Agaricomycetes</taxon>
        <taxon>Agaricomycetidae</taxon>
        <taxon>Agaricales</taxon>
        <taxon>Tricholomatineae</taxon>
        <taxon>Lyophyllaceae</taxon>
        <taxon>Tricholomella</taxon>
    </lineage>
</organism>
<reference evidence="2 3" key="1">
    <citation type="journal article" date="2020" name="ISME J.">
        <title>Uncovering the hidden diversity of litter-decomposition mechanisms in mushroom-forming fungi.</title>
        <authorList>
            <person name="Floudas D."/>
            <person name="Bentzer J."/>
            <person name="Ahren D."/>
            <person name="Johansson T."/>
            <person name="Persson P."/>
            <person name="Tunlid A."/>
        </authorList>
    </citation>
    <scope>NUCLEOTIDE SEQUENCE [LARGE SCALE GENOMIC DNA]</scope>
    <source>
        <strain evidence="2 3">CBS 661.87</strain>
    </source>
</reference>
<evidence type="ECO:0000313" key="3">
    <source>
        <dbReference type="Proteomes" id="UP000565441"/>
    </source>
</evidence>
<dbReference type="Proteomes" id="UP000565441">
    <property type="component" value="Unassembled WGS sequence"/>
</dbReference>
<name>A0A8H5GRG9_9AGAR</name>
<protein>
    <submittedName>
        <fullName evidence="2">Uncharacterized protein</fullName>
    </submittedName>
</protein>
<evidence type="ECO:0000256" key="1">
    <source>
        <dbReference type="SAM" id="MobiDB-lite"/>
    </source>
</evidence>
<comment type="caution">
    <text evidence="2">The sequence shown here is derived from an EMBL/GenBank/DDBJ whole genome shotgun (WGS) entry which is preliminary data.</text>
</comment>
<feature type="region of interest" description="Disordered" evidence="1">
    <location>
        <begin position="112"/>
        <end position="141"/>
    </location>
</feature>
<feature type="compositionally biased region" description="Basic and acidic residues" evidence="1">
    <location>
        <begin position="127"/>
        <end position="141"/>
    </location>
</feature>